<dbReference type="InterPro" id="IPR036388">
    <property type="entry name" value="WH-like_DNA-bd_sf"/>
</dbReference>
<evidence type="ECO:0000313" key="1">
    <source>
        <dbReference type="EMBL" id="MFD2966367.1"/>
    </source>
</evidence>
<dbReference type="EMBL" id="JBHUPB010000003">
    <property type="protein sequence ID" value="MFD2966367.1"/>
    <property type="molecule type" value="Genomic_DNA"/>
</dbReference>
<name>A0ABW6BAC8_9SPHI</name>
<accession>A0ABW6BAC8</accession>
<evidence type="ECO:0008006" key="3">
    <source>
        <dbReference type="Google" id="ProtNLM"/>
    </source>
</evidence>
<dbReference type="InterPro" id="IPR036390">
    <property type="entry name" value="WH_DNA-bd_sf"/>
</dbReference>
<dbReference type="Proteomes" id="UP001597525">
    <property type="component" value="Unassembled WGS sequence"/>
</dbReference>
<evidence type="ECO:0000313" key="2">
    <source>
        <dbReference type="Proteomes" id="UP001597525"/>
    </source>
</evidence>
<keyword evidence="2" id="KW-1185">Reference proteome</keyword>
<gene>
    <name evidence="1" type="ORF">ACFS7Y_03165</name>
</gene>
<organism evidence="1 2">
    <name type="scientific">Sphingobacterium bambusae</name>
    <dbReference type="NCBI Taxonomy" id="662858"/>
    <lineage>
        <taxon>Bacteria</taxon>
        <taxon>Pseudomonadati</taxon>
        <taxon>Bacteroidota</taxon>
        <taxon>Sphingobacteriia</taxon>
        <taxon>Sphingobacteriales</taxon>
        <taxon>Sphingobacteriaceae</taxon>
        <taxon>Sphingobacterium</taxon>
    </lineage>
</organism>
<proteinExistence type="predicted"/>
<dbReference type="SUPFAM" id="SSF46785">
    <property type="entry name" value="Winged helix' DNA-binding domain"/>
    <property type="match status" value="1"/>
</dbReference>
<dbReference type="RefSeq" id="WP_320184156.1">
    <property type="nucleotide sequence ID" value="NZ_CP138332.1"/>
</dbReference>
<dbReference type="Gene3D" id="1.10.10.10">
    <property type="entry name" value="Winged helix-like DNA-binding domain superfamily/Winged helix DNA-binding domain"/>
    <property type="match status" value="1"/>
</dbReference>
<protein>
    <recommendedName>
        <fullName evidence="3">Fur family transcriptional regulator</fullName>
    </recommendedName>
</protein>
<reference evidence="2" key="1">
    <citation type="journal article" date="2019" name="Int. J. Syst. Evol. Microbiol.">
        <title>The Global Catalogue of Microorganisms (GCM) 10K type strain sequencing project: providing services to taxonomists for standard genome sequencing and annotation.</title>
        <authorList>
            <consortium name="The Broad Institute Genomics Platform"/>
            <consortium name="The Broad Institute Genome Sequencing Center for Infectious Disease"/>
            <person name="Wu L."/>
            <person name="Ma J."/>
        </authorList>
    </citation>
    <scope>NUCLEOTIDE SEQUENCE [LARGE SCALE GENOMIC DNA]</scope>
    <source>
        <strain evidence="2">KCTC 22814</strain>
    </source>
</reference>
<comment type="caution">
    <text evidence="1">The sequence shown here is derived from an EMBL/GenBank/DDBJ whole genome shotgun (WGS) entry which is preliminary data.</text>
</comment>
<sequence length="86" mass="10236">MSKAEVIQKLEKSGYRLSEKRLRILEELYAVEQIIDMERFWITLRERYQISWATVQTFLQRLHSEGLLLREYGAGRSIVYRIKGSG</sequence>